<evidence type="ECO:0000256" key="1">
    <source>
        <dbReference type="SAM" id="MobiDB-lite"/>
    </source>
</evidence>
<proteinExistence type="predicted"/>
<dbReference type="InterPro" id="IPR005607">
    <property type="entry name" value="BSD_dom"/>
</dbReference>
<feature type="non-terminal residue" evidence="3">
    <location>
        <position position="307"/>
    </location>
</feature>
<accession>A0A4Y2KYG2</accession>
<dbReference type="PANTHER" id="PTHR16019">
    <property type="entry name" value="SYNAPSE-ASSOCIATED PROTEIN"/>
    <property type="match status" value="1"/>
</dbReference>
<comment type="caution">
    <text evidence="3">The sequence shown here is derived from an EMBL/GenBank/DDBJ whole genome shotgun (WGS) entry which is preliminary data.</text>
</comment>
<evidence type="ECO:0000259" key="2">
    <source>
        <dbReference type="PROSITE" id="PS50858"/>
    </source>
</evidence>
<feature type="region of interest" description="Disordered" evidence="1">
    <location>
        <begin position="254"/>
        <end position="289"/>
    </location>
</feature>
<reference evidence="3 4" key="1">
    <citation type="journal article" date="2019" name="Sci. Rep.">
        <title>Orb-weaving spider Araneus ventricosus genome elucidates the spidroin gene catalogue.</title>
        <authorList>
            <person name="Kono N."/>
            <person name="Nakamura H."/>
            <person name="Ohtoshi R."/>
            <person name="Moran D.A.P."/>
            <person name="Shinohara A."/>
            <person name="Yoshida Y."/>
            <person name="Fujiwara M."/>
            <person name="Mori M."/>
            <person name="Tomita M."/>
            <person name="Arakawa K."/>
        </authorList>
    </citation>
    <scope>NUCLEOTIDE SEQUENCE [LARGE SCALE GENOMIC DNA]</scope>
</reference>
<dbReference type="Gene3D" id="1.10.3970.10">
    <property type="entry name" value="BSD domain"/>
    <property type="match status" value="1"/>
</dbReference>
<dbReference type="AlphaFoldDB" id="A0A4Y2KYG2"/>
<dbReference type="PROSITE" id="PS50858">
    <property type="entry name" value="BSD"/>
    <property type="match status" value="1"/>
</dbReference>
<dbReference type="PANTHER" id="PTHR16019:SF6">
    <property type="entry name" value="SYNAPSE-ASSOCIATED PROTEIN 1"/>
    <property type="match status" value="1"/>
</dbReference>
<sequence>MNLVENESFSEKHDKDFEMLEYHQILEDIGNITFRDSENMQCTSEGYKDEGKDIGHGGKLVTGDYLKNVNDFSTEALGSLKNIPSYISTIAHNTSRSILKTAQNLKSVIVKNDLFDYLTNSKKNYNMMNSEEEIRAPWVETVNEVEAKKLILSLSENRKTFLRKPPEGVFEFKLDEYLPIAKLLLKEDPRLQKMRFELVPKHIKEDCFWKNYFYRISLIKQSFNISLSKVKFEGAKSEGCLSHENPGNLEKNAEIQNSSENANIEQRSLEIEKGLKEDEGKPQKDGSFENILETEIQEFNSSLYSVD</sequence>
<gene>
    <name evidence="3" type="primary">Syap1_0</name>
    <name evidence="3" type="ORF">AVEN_236639_1</name>
</gene>
<dbReference type="InterPro" id="IPR051494">
    <property type="entry name" value="BSD_domain-containing"/>
</dbReference>
<dbReference type="GO" id="GO:0005634">
    <property type="term" value="C:nucleus"/>
    <property type="evidence" value="ECO:0007669"/>
    <property type="project" value="TreeGrafter"/>
</dbReference>
<dbReference type="GO" id="GO:0038203">
    <property type="term" value="P:TORC2 signaling"/>
    <property type="evidence" value="ECO:0007669"/>
    <property type="project" value="TreeGrafter"/>
</dbReference>
<dbReference type="GO" id="GO:0048172">
    <property type="term" value="P:regulation of short-term neuronal synaptic plasticity"/>
    <property type="evidence" value="ECO:0007669"/>
    <property type="project" value="TreeGrafter"/>
</dbReference>
<dbReference type="Pfam" id="PF03909">
    <property type="entry name" value="BSD"/>
    <property type="match status" value="1"/>
</dbReference>
<organism evidence="3 4">
    <name type="scientific">Araneus ventricosus</name>
    <name type="common">Orbweaver spider</name>
    <name type="synonym">Epeira ventricosa</name>
    <dbReference type="NCBI Taxonomy" id="182803"/>
    <lineage>
        <taxon>Eukaryota</taxon>
        <taxon>Metazoa</taxon>
        <taxon>Ecdysozoa</taxon>
        <taxon>Arthropoda</taxon>
        <taxon>Chelicerata</taxon>
        <taxon>Arachnida</taxon>
        <taxon>Araneae</taxon>
        <taxon>Araneomorphae</taxon>
        <taxon>Entelegynae</taxon>
        <taxon>Araneoidea</taxon>
        <taxon>Araneidae</taxon>
        <taxon>Araneus</taxon>
    </lineage>
</organism>
<feature type="compositionally biased region" description="Basic and acidic residues" evidence="1">
    <location>
        <begin position="267"/>
        <end position="287"/>
    </location>
</feature>
<protein>
    <submittedName>
        <fullName evidence="3">Synapse-associated protein 1</fullName>
    </submittedName>
</protein>
<dbReference type="SUPFAM" id="SSF140383">
    <property type="entry name" value="BSD domain-like"/>
    <property type="match status" value="1"/>
</dbReference>
<dbReference type="GO" id="GO:0005794">
    <property type="term" value="C:Golgi apparatus"/>
    <property type="evidence" value="ECO:0007669"/>
    <property type="project" value="TreeGrafter"/>
</dbReference>
<feature type="compositionally biased region" description="Polar residues" evidence="1">
    <location>
        <begin position="254"/>
        <end position="266"/>
    </location>
</feature>
<dbReference type="OrthoDB" id="47923at2759"/>
<dbReference type="InterPro" id="IPR035925">
    <property type="entry name" value="BSD_dom_sf"/>
</dbReference>
<evidence type="ECO:0000313" key="3">
    <source>
        <dbReference type="EMBL" id="GBN06396.1"/>
    </source>
</evidence>
<keyword evidence="4" id="KW-1185">Reference proteome</keyword>
<evidence type="ECO:0000313" key="4">
    <source>
        <dbReference type="Proteomes" id="UP000499080"/>
    </source>
</evidence>
<feature type="domain" description="BSD" evidence="2">
    <location>
        <begin position="168"/>
        <end position="220"/>
    </location>
</feature>
<dbReference type="SMART" id="SM00751">
    <property type="entry name" value="BSD"/>
    <property type="match status" value="1"/>
</dbReference>
<dbReference type="Proteomes" id="UP000499080">
    <property type="component" value="Unassembled WGS sequence"/>
</dbReference>
<name>A0A4Y2KYG2_ARAVE</name>
<dbReference type="EMBL" id="BGPR01005060">
    <property type="protein sequence ID" value="GBN06396.1"/>
    <property type="molecule type" value="Genomic_DNA"/>
</dbReference>